<feature type="compositionally biased region" description="Basic and acidic residues" evidence="1">
    <location>
        <begin position="16"/>
        <end position="46"/>
    </location>
</feature>
<sequence length="129" mass="15191">MAKAELLEIQKQQKQQKQEKDALVKKLKQQTEKHEHEKMGLEEEKANLAAQEKAIKSAISLEHQRLAELEAARKKRQPKRKNVQSKKLHKRLHKQHHKHHRQPKQKQSTSSGYSAKATVHHHLHPLRLM</sequence>
<reference evidence="2" key="1">
    <citation type="submission" date="2021-04" db="EMBL/GenBank/DDBJ databases">
        <title>Whole genome sequencing of Enterococci isolates from hospitalized patients.</title>
        <authorList>
            <person name="Ogoti B.M."/>
            <person name="Onyambu F.G."/>
        </authorList>
    </citation>
    <scope>NUCLEOTIDE SEQUENCE</scope>
    <source>
        <strain evidence="2">242</strain>
    </source>
</reference>
<dbReference type="AlphaFoldDB" id="A0A941J279"/>
<feature type="compositionally biased region" description="Basic residues" evidence="1">
    <location>
        <begin position="118"/>
        <end position="129"/>
    </location>
</feature>
<comment type="caution">
    <text evidence="2">The sequence shown here is derived from an EMBL/GenBank/DDBJ whole genome shotgun (WGS) entry which is preliminary data.</text>
</comment>
<dbReference type="Proteomes" id="UP000680045">
    <property type="component" value="Unassembled WGS sequence"/>
</dbReference>
<evidence type="ECO:0000313" key="2">
    <source>
        <dbReference type="EMBL" id="MBR8644298.1"/>
    </source>
</evidence>
<gene>
    <name evidence="2" type="ORF">KEH51_05590</name>
</gene>
<feature type="region of interest" description="Disordered" evidence="1">
    <location>
        <begin position="71"/>
        <end position="129"/>
    </location>
</feature>
<accession>A0A941J279</accession>
<evidence type="ECO:0000256" key="1">
    <source>
        <dbReference type="SAM" id="MobiDB-lite"/>
    </source>
</evidence>
<proteinExistence type="predicted"/>
<dbReference type="EMBL" id="JAGTPW010000007">
    <property type="protein sequence ID" value="MBR8644298.1"/>
    <property type="molecule type" value="Genomic_DNA"/>
</dbReference>
<feature type="compositionally biased region" description="Basic residues" evidence="1">
    <location>
        <begin position="73"/>
        <end position="104"/>
    </location>
</feature>
<feature type="region of interest" description="Disordered" evidence="1">
    <location>
        <begin position="1"/>
        <end position="46"/>
    </location>
</feature>
<organism evidence="2 3">
    <name type="scientific">Peribacillus frigoritolerans</name>
    <dbReference type="NCBI Taxonomy" id="450367"/>
    <lineage>
        <taxon>Bacteria</taxon>
        <taxon>Bacillati</taxon>
        <taxon>Bacillota</taxon>
        <taxon>Bacilli</taxon>
        <taxon>Bacillales</taxon>
        <taxon>Bacillaceae</taxon>
        <taxon>Peribacillus</taxon>
    </lineage>
</organism>
<evidence type="ECO:0000313" key="3">
    <source>
        <dbReference type="Proteomes" id="UP000680045"/>
    </source>
</evidence>
<protein>
    <submittedName>
        <fullName evidence="2">Uncharacterized protein</fullName>
    </submittedName>
</protein>
<name>A0A941J279_9BACI</name>